<accession>F5Y9S8</accession>
<dbReference type="STRING" id="545695.TREAZ_3192"/>
<dbReference type="InterPro" id="IPR001509">
    <property type="entry name" value="Epimerase_deHydtase"/>
</dbReference>
<reference evidence="2 3" key="2">
    <citation type="journal article" date="2011" name="ISME J.">
        <title>RNA-seq reveals cooperative metabolic interactions between two termite-gut spirochete species in co-culture.</title>
        <authorList>
            <person name="Rosenthal A.Z."/>
            <person name="Matson E.G."/>
            <person name="Eldar A."/>
            <person name="Leadbetter J.R."/>
        </authorList>
    </citation>
    <scope>NUCLEOTIDE SEQUENCE [LARGE SCALE GENOMIC DNA]</scope>
    <source>
        <strain evidence="3">ATCC BAA-888 / DSM 13862 / ZAS-9</strain>
    </source>
</reference>
<dbReference type="HOGENOM" id="CLU_007383_12_3_12"/>
<dbReference type="InterPro" id="IPR051783">
    <property type="entry name" value="NAD(P)-dependent_oxidoreduct"/>
</dbReference>
<gene>
    <name evidence="2" type="ordered locus">TREAZ_3192</name>
</gene>
<evidence type="ECO:0000313" key="3">
    <source>
        <dbReference type="Proteomes" id="UP000009222"/>
    </source>
</evidence>
<dbReference type="CDD" id="cd05262">
    <property type="entry name" value="SDR_a7"/>
    <property type="match status" value="1"/>
</dbReference>
<dbReference type="Pfam" id="PF01370">
    <property type="entry name" value="Epimerase"/>
    <property type="match status" value="1"/>
</dbReference>
<dbReference type="EMBL" id="CP001841">
    <property type="protein sequence ID" value="AEF82446.1"/>
    <property type="molecule type" value="Genomic_DNA"/>
</dbReference>
<dbReference type="InParanoid" id="F5Y9S8"/>
<sequence>MRVFVTGATGYIGSDVVRELVNAGHKVIGLARSDKGVAKLKEAGAEAHQGSLDDLDSLRSGAARADGVIHLAFKHDFSNFAASLATDLHAIEAIGETLAGSGKPFVTTAHANGTASDNAVMALATRGVRASIVSLAPSVHGDGDKGFVPVIISTAREKGFSAYIGDGSNRWPAVHRLDAAHLFRLALESAPAGSKLDGVGDEGIPFRDIADAIGRRLNLPVVSISRGEADAHFGFLGAIAALDFPRSSIRTQELLNWKPAHPGLLTDLEQGDYFDKITHRRI</sequence>
<dbReference type="SUPFAM" id="SSF51735">
    <property type="entry name" value="NAD(P)-binding Rossmann-fold domains"/>
    <property type="match status" value="1"/>
</dbReference>
<name>F5Y9S8_LEAAZ</name>
<reference evidence="3" key="1">
    <citation type="submission" date="2009-12" db="EMBL/GenBank/DDBJ databases">
        <title>Complete sequence of Treponema azotonutricium strain ZAS-9.</title>
        <authorList>
            <person name="Tetu S.G."/>
            <person name="Matson E."/>
            <person name="Ren Q."/>
            <person name="Seshadri R."/>
            <person name="Elbourne L."/>
            <person name="Hassan K.A."/>
            <person name="Durkin A."/>
            <person name="Radune D."/>
            <person name="Mohamoud Y."/>
            <person name="Shay R."/>
            <person name="Jin S."/>
            <person name="Zhang X."/>
            <person name="Lucey K."/>
            <person name="Ballor N.R."/>
            <person name="Ottesen E."/>
            <person name="Rosenthal R."/>
            <person name="Allen A."/>
            <person name="Leadbetter J.R."/>
            <person name="Paulsen I.T."/>
        </authorList>
    </citation>
    <scope>NUCLEOTIDE SEQUENCE [LARGE SCALE GENOMIC DNA]</scope>
    <source>
        <strain evidence="3">ATCC BAA-888 / DSM 13862 / ZAS-9</strain>
    </source>
</reference>
<organism evidence="2 3">
    <name type="scientific">Leadbettera azotonutricia (strain ATCC BAA-888 / DSM 13862 / ZAS-9)</name>
    <name type="common">Treponema azotonutricium</name>
    <dbReference type="NCBI Taxonomy" id="545695"/>
    <lineage>
        <taxon>Bacteria</taxon>
        <taxon>Pseudomonadati</taxon>
        <taxon>Spirochaetota</taxon>
        <taxon>Spirochaetia</taxon>
        <taxon>Spirochaetales</taxon>
        <taxon>Breznakiellaceae</taxon>
        <taxon>Leadbettera</taxon>
    </lineage>
</organism>
<protein>
    <submittedName>
        <fullName evidence="2">NAD-dependent epimerase/dehydratase</fullName>
    </submittedName>
</protein>
<dbReference type="PANTHER" id="PTHR48079">
    <property type="entry name" value="PROTEIN YEEZ"/>
    <property type="match status" value="1"/>
</dbReference>
<dbReference type="InterPro" id="IPR036291">
    <property type="entry name" value="NAD(P)-bd_dom_sf"/>
</dbReference>
<evidence type="ECO:0000313" key="2">
    <source>
        <dbReference type="EMBL" id="AEF82446.1"/>
    </source>
</evidence>
<evidence type="ECO:0000259" key="1">
    <source>
        <dbReference type="Pfam" id="PF01370"/>
    </source>
</evidence>
<feature type="domain" description="NAD-dependent epimerase/dehydratase" evidence="1">
    <location>
        <begin position="3"/>
        <end position="74"/>
    </location>
</feature>
<proteinExistence type="predicted"/>
<dbReference type="eggNOG" id="COG0451">
    <property type="taxonomic scope" value="Bacteria"/>
</dbReference>
<dbReference type="Gene3D" id="3.40.50.720">
    <property type="entry name" value="NAD(P)-binding Rossmann-like Domain"/>
    <property type="match status" value="2"/>
</dbReference>
<dbReference type="AlphaFoldDB" id="F5Y9S8"/>
<dbReference type="Proteomes" id="UP000009222">
    <property type="component" value="Chromosome"/>
</dbReference>
<dbReference type="GO" id="GO:0004029">
    <property type="term" value="F:aldehyde dehydrogenase (NAD+) activity"/>
    <property type="evidence" value="ECO:0007669"/>
    <property type="project" value="TreeGrafter"/>
</dbReference>
<dbReference type="PANTHER" id="PTHR48079:SF6">
    <property type="entry name" value="NAD(P)-BINDING DOMAIN-CONTAINING PROTEIN-RELATED"/>
    <property type="match status" value="1"/>
</dbReference>
<dbReference type="OrthoDB" id="9811743at2"/>
<keyword evidence="3" id="KW-1185">Reference proteome</keyword>
<dbReference type="GO" id="GO:0005737">
    <property type="term" value="C:cytoplasm"/>
    <property type="evidence" value="ECO:0007669"/>
    <property type="project" value="TreeGrafter"/>
</dbReference>
<dbReference type="KEGG" id="taz:TREAZ_3192"/>
<dbReference type="RefSeq" id="WP_015712368.1">
    <property type="nucleotide sequence ID" value="NC_015577.1"/>
</dbReference>